<dbReference type="InterPro" id="IPR002035">
    <property type="entry name" value="VWF_A"/>
</dbReference>
<keyword evidence="7" id="KW-0614">Plasmid</keyword>
<dbReference type="SUPFAM" id="SSF53300">
    <property type="entry name" value="vWA-like"/>
    <property type="match status" value="1"/>
</dbReference>
<dbReference type="InterPro" id="IPR036465">
    <property type="entry name" value="vWFA_dom_sf"/>
</dbReference>
<evidence type="ECO:0000259" key="6">
    <source>
        <dbReference type="PROSITE" id="PS50234"/>
    </source>
</evidence>
<dbReference type="RefSeq" id="WP_338399108.1">
    <property type="nucleotide sequence ID" value="NZ_AP025296.1"/>
</dbReference>
<name>A0ABN6LG33_9BACT</name>
<geneLocation type="plasmid" evidence="7 8">
    <name>pPP4</name>
</geneLocation>
<evidence type="ECO:0000256" key="1">
    <source>
        <dbReference type="ARBA" id="ARBA00022475"/>
    </source>
</evidence>
<sequence>MPEHFELACPWVFLLLPLPLLIILMPTVRLQKKSLKVPFFGYATCISGVQAQKGVPQAGRRWFQQVIIWIYWFMALTALARPQLVGEPDLIVKESRNFLMVADISHSMAQKDWEIEGEKSSRWAAVKSLMGNFIHQRQGDRMGVMLFGSNAYTLAPFTSDNDALLQLLDDTEVGMAGQQTNIGRAIGKGISLFANDTLPHKVMLLLTDGADSGIGISPFDAASLANSDSITVHTIGIGDPDKPHADLDEAALQQIANLTNGQYFLAKDTEEMAQVFALLDEIAPVEYEQETFVPVQELYFFPLALLLACSFFASLIIHLEHYFKRSDSHE</sequence>
<evidence type="ECO:0000256" key="3">
    <source>
        <dbReference type="ARBA" id="ARBA00022989"/>
    </source>
</evidence>
<evidence type="ECO:0000256" key="2">
    <source>
        <dbReference type="ARBA" id="ARBA00022692"/>
    </source>
</evidence>
<keyword evidence="1" id="KW-1003">Cell membrane</keyword>
<dbReference type="Gene3D" id="3.40.50.410">
    <property type="entry name" value="von Willebrand factor, type A domain"/>
    <property type="match status" value="1"/>
</dbReference>
<dbReference type="PROSITE" id="PS50234">
    <property type="entry name" value="VWFA"/>
    <property type="match status" value="1"/>
</dbReference>
<proteinExistence type="predicted"/>
<keyword evidence="3 5" id="KW-1133">Transmembrane helix</keyword>
<dbReference type="Proteomes" id="UP001354989">
    <property type="component" value="Plasmid pPP4"/>
</dbReference>
<keyword evidence="4 5" id="KW-0472">Membrane</keyword>
<feature type="transmembrane region" description="Helical" evidence="5">
    <location>
        <begin position="298"/>
        <end position="319"/>
    </location>
</feature>
<gene>
    <name evidence="7" type="ORF">PEPS_41910</name>
</gene>
<dbReference type="EMBL" id="AP025296">
    <property type="protein sequence ID" value="BDD01911.1"/>
    <property type="molecule type" value="Genomic_DNA"/>
</dbReference>
<evidence type="ECO:0000313" key="8">
    <source>
        <dbReference type="Proteomes" id="UP001354989"/>
    </source>
</evidence>
<accession>A0ABN6LG33</accession>
<evidence type="ECO:0000313" key="7">
    <source>
        <dbReference type="EMBL" id="BDD01911.1"/>
    </source>
</evidence>
<organism evidence="7 8">
    <name type="scientific">Persicobacter psychrovividus</name>
    <dbReference type="NCBI Taxonomy" id="387638"/>
    <lineage>
        <taxon>Bacteria</taxon>
        <taxon>Pseudomonadati</taxon>
        <taxon>Bacteroidota</taxon>
        <taxon>Cytophagia</taxon>
        <taxon>Cytophagales</taxon>
        <taxon>Persicobacteraceae</taxon>
        <taxon>Persicobacter</taxon>
    </lineage>
</organism>
<feature type="domain" description="VWFA" evidence="6">
    <location>
        <begin position="97"/>
        <end position="282"/>
    </location>
</feature>
<keyword evidence="8" id="KW-1185">Reference proteome</keyword>
<keyword evidence="2 5" id="KW-0812">Transmembrane</keyword>
<dbReference type="PANTHER" id="PTHR22550:SF5">
    <property type="entry name" value="LEUCINE ZIPPER PROTEIN 4"/>
    <property type="match status" value="1"/>
</dbReference>
<dbReference type="PANTHER" id="PTHR22550">
    <property type="entry name" value="SPORE GERMINATION PROTEIN"/>
    <property type="match status" value="1"/>
</dbReference>
<protein>
    <submittedName>
        <fullName evidence="7">Membrane protein</fullName>
    </submittedName>
</protein>
<dbReference type="SMART" id="SM00327">
    <property type="entry name" value="VWA"/>
    <property type="match status" value="1"/>
</dbReference>
<dbReference type="Pfam" id="PF00092">
    <property type="entry name" value="VWA"/>
    <property type="match status" value="1"/>
</dbReference>
<reference evidence="7 8" key="1">
    <citation type="submission" date="2021-12" db="EMBL/GenBank/DDBJ databases">
        <title>Genome sequencing of bacteria with rrn-lacking chromosome and rrn-plasmid.</title>
        <authorList>
            <person name="Anda M."/>
            <person name="Iwasaki W."/>
        </authorList>
    </citation>
    <scope>NUCLEOTIDE SEQUENCE [LARGE SCALE GENOMIC DNA]</scope>
    <source>
        <strain evidence="7 8">NBRC 101262</strain>
        <plasmid evidence="7 8">pPP4</plasmid>
    </source>
</reference>
<dbReference type="InterPro" id="IPR050768">
    <property type="entry name" value="UPF0353/GerABKA_families"/>
</dbReference>
<evidence type="ECO:0000256" key="4">
    <source>
        <dbReference type="ARBA" id="ARBA00023136"/>
    </source>
</evidence>
<feature type="transmembrane region" description="Helical" evidence="5">
    <location>
        <begin position="12"/>
        <end position="30"/>
    </location>
</feature>
<evidence type="ECO:0000256" key="5">
    <source>
        <dbReference type="SAM" id="Phobius"/>
    </source>
</evidence>